<keyword evidence="5" id="KW-1185">Reference proteome</keyword>
<sequence>MSNNNEKNNNTPTGNSRVSELFDQCDRGQKGYLTKEDLHQVCPQLCDEEIVFIFSCLDTNNSGFIDKEEFCAGFEETLCKGESRGFGGMHRKISSNEYYGDAPEERGEGVDRMEIVEEELENEGDGDGGNEEGTSKGIQRRRPKPPRLTKNQSLRGPPQMTLDIPCKDEVLQLYEELQSSGVPQIMNRFEEVVGNLCREIDQKRDENERLHQQQRVERENYNKRMQALENEIDQQLLIAEKKAREEEREKLAKEKEELKERLEAEMSELQGNIEHLQKMEKMLKKEAQKNGNQETLKDKLEDIARENRTLKNNLAENHLEMTLIKAELAEIKSEYENKTLLQSLNDHSQPSAIEAEQIQRQLQLL</sequence>
<dbReference type="InterPro" id="IPR018247">
    <property type="entry name" value="EF_Hand_1_Ca_BS"/>
</dbReference>
<evidence type="ECO:0000313" key="6">
    <source>
        <dbReference type="WBParaSite" id="MhA1_Contig1316.frz3.gene5"/>
    </source>
</evidence>
<dbReference type="InterPro" id="IPR011992">
    <property type="entry name" value="EF-hand-dom_pair"/>
</dbReference>
<reference evidence="6" key="1">
    <citation type="submission" date="2016-11" db="UniProtKB">
        <authorList>
            <consortium name="WormBaseParasite"/>
        </authorList>
    </citation>
    <scope>IDENTIFICATION</scope>
</reference>
<evidence type="ECO:0000256" key="3">
    <source>
        <dbReference type="SAM" id="MobiDB-lite"/>
    </source>
</evidence>
<evidence type="ECO:0000256" key="1">
    <source>
        <dbReference type="ARBA" id="ARBA00022837"/>
    </source>
</evidence>
<protein>
    <submittedName>
        <fullName evidence="6">EF-hand domain-containing protein</fullName>
    </submittedName>
</protein>
<feature type="domain" description="EF-hand" evidence="4">
    <location>
        <begin position="45"/>
        <end position="80"/>
    </location>
</feature>
<proteinExistence type="predicted"/>
<keyword evidence="2" id="KW-0175">Coiled coil</keyword>
<name>A0A1I8B3P7_MELHA</name>
<dbReference type="PROSITE" id="PS50222">
    <property type="entry name" value="EF_HAND_2"/>
    <property type="match status" value="1"/>
</dbReference>
<dbReference type="Proteomes" id="UP000095281">
    <property type="component" value="Unplaced"/>
</dbReference>
<dbReference type="InterPro" id="IPR002048">
    <property type="entry name" value="EF_hand_dom"/>
</dbReference>
<feature type="coiled-coil region" evidence="2">
    <location>
        <begin position="186"/>
        <end position="320"/>
    </location>
</feature>
<feature type="compositionally biased region" description="Basic residues" evidence="3">
    <location>
        <begin position="138"/>
        <end position="147"/>
    </location>
</feature>
<dbReference type="OMA" id="REAPACE"/>
<accession>A0A1I8B3P7</accession>
<evidence type="ECO:0000313" key="5">
    <source>
        <dbReference type="Proteomes" id="UP000095281"/>
    </source>
</evidence>
<dbReference type="SUPFAM" id="SSF47473">
    <property type="entry name" value="EF-hand"/>
    <property type="match status" value="1"/>
</dbReference>
<keyword evidence="1" id="KW-0106">Calcium</keyword>
<dbReference type="SMART" id="SM00054">
    <property type="entry name" value="EFh"/>
    <property type="match status" value="2"/>
</dbReference>
<dbReference type="GO" id="GO:0005509">
    <property type="term" value="F:calcium ion binding"/>
    <property type="evidence" value="ECO:0007669"/>
    <property type="project" value="InterPro"/>
</dbReference>
<feature type="compositionally biased region" description="Acidic residues" evidence="3">
    <location>
        <begin position="119"/>
        <end position="130"/>
    </location>
</feature>
<evidence type="ECO:0000256" key="2">
    <source>
        <dbReference type="SAM" id="Coils"/>
    </source>
</evidence>
<feature type="region of interest" description="Disordered" evidence="3">
    <location>
        <begin position="119"/>
        <end position="162"/>
    </location>
</feature>
<dbReference type="PROSITE" id="PS00018">
    <property type="entry name" value="EF_HAND_1"/>
    <property type="match status" value="1"/>
</dbReference>
<dbReference type="Pfam" id="PF13499">
    <property type="entry name" value="EF-hand_7"/>
    <property type="match status" value="1"/>
</dbReference>
<dbReference type="WBParaSite" id="MhA1_Contig1316.frz3.gene5">
    <property type="protein sequence ID" value="MhA1_Contig1316.frz3.gene5"/>
    <property type="gene ID" value="MhA1_Contig1316.frz3.gene5"/>
</dbReference>
<organism evidence="5 6">
    <name type="scientific">Meloidogyne hapla</name>
    <name type="common">Root-knot nematode worm</name>
    <dbReference type="NCBI Taxonomy" id="6305"/>
    <lineage>
        <taxon>Eukaryota</taxon>
        <taxon>Metazoa</taxon>
        <taxon>Ecdysozoa</taxon>
        <taxon>Nematoda</taxon>
        <taxon>Chromadorea</taxon>
        <taxon>Rhabditida</taxon>
        <taxon>Tylenchina</taxon>
        <taxon>Tylenchomorpha</taxon>
        <taxon>Tylenchoidea</taxon>
        <taxon>Meloidogynidae</taxon>
        <taxon>Meloidogyninae</taxon>
        <taxon>Meloidogyne</taxon>
    </lineage>
</organism>
<dbReference type="AlphaFoldDB" id="A0A1I8B3P7"/>
<evidence type="ECO:0000259" key="4">
    <source>
        <dbReference type="PROSITE" id="PS50222"/>
    </source>
</evidence>
<dbReference type="Gene3D" id="1.10.238.10">
    <property type="entry name" value="EF-hand"/>
    <property type="match status" value="1"/>
</dbReference>
<dbReference type="CDD" id="cd00051">
    <property type="entry name" value="EFh"/>
    <property type="match status" value="1"/>
</dbReference>